<name>A0ABV8T4C8_9GAMM</name>
<keyword evidence="7" id="KW-1185">Reference proteome</keyword>
<evidence type="ECO:0000256" key="2">
    <source>
        <dbReference type="ARBA" id="ARBA00023125"/>
    </source>
</evidence>
<evidence type="ECO:0000259" key="5">
    <source>
        <dbReference type="PROSITE" id="PS50110"/>
    </source>
</evidence>
<dbReference type="CDD" id="cd17535">
    <property type="entry name" value="REC_NarL-like"/>
    <property type="match status" value="1"/>
</dbReference>
<evidence type="ECO:0000313" key="6">
    <source>
        <dbReference type="EMBL" id="MFC4314082.1"/>
    </source>
</evidence>
<dbReference type="InterPro" id="IPR000792">
    <property type="entry name" value="Tscrpt_reg_LuxR_C"/>
</dbReference>
<keyword evidence="2" id="KW-0238">DNA-binding</keyword>
<dbReference type="SMART" id="SM00421">
    <property type="entry name" value="HTH_LUXR"/>
    <property type="match status" value="1"/>
</dbReference>
<accession>A0ABV8T4C8</accession>
<keyword evidence="1 3" id="KW-0597">Phosphoprotein</keyword>
<dbReference type="InterPro" id="IPR039420">
    <property type="entry name" value="WalR-like"/>
</dbReference>
<dbReference type="Proteomes" id="UP001595904">
    <property type="component" value="Unassembled WGS sequence"/>
</dbReference>
<gene>
    <name evidence="6" type="ORF">ACFPN2_33725</name>
</gene>
<evidence type="ECO:0000256" key="3">
    <source>
        <dbReference type="PROSITE-ProRule" id="PRU00169"/>
    </source>
</evidence>
<evidence type="ECO:0000256" key="1">
    <source>
        <dbReference type="ARBA" id="ARBA00022553"/>
    </source>
</evidence>
<dbReference type="SMART" id="SM00448">
    <property type="entry name" value="REC"/>
    <property type="match status" value="1"/>
</dbReference>
<dbReference type="Pfam" id="PF00196">
    <property type="entry name" value="GerE"/>
    <property type="match status" value="1"/>
</dbReference>
<protein>
    <submittedName>
        <fullName evidence="6">Response regulator</fullName>
    </submittedName>
</protein>
<dbReference type="InterPro" id="IPR058245">
    <property type="entry name" value="NreC/VraR/RcsB-like_REC"/>
</dbReference>
<dbReference type="EMBL" id="JBHSDU010000015">
    <property type="protein sequence ID" value="MFC4314082.1"/>
    <property type="molecule type" value="Genomic_DNA"/>
</dbReference>
<evidence type="ECO:0000259" key="4">
    <source>
        <dbReference type="PROSITE" id="PS50043"/>
    </source>
</evidence>
<dbReference type="PANTHER" id="PTHR43214:SF43">
    <property type="entry name" value="TWO-COMPONENT RESPONSE REGULATOR"/>
    <property type="match status" value="1"/>
</dbReference>
<proteinExistence type="predicted"/>
<dbReference type="Gene3D" id="3.40.50.2300">
    <property type="match status" value="1"/>
</dbReference>
<dbReference type="InterPro" id="IPR001789">
    <property type="entry name" value="Sig_transdc_resp-reg_receiver"/>
</dbReference>
<dbReference type="SUPFAM" id="SSF46894">
    <property type="entry name" value="C-terminal effector domain of the bipartite response regulators"/>
    <property type="match status" value="1"/>
</dbReference>
<dbReference type="Pfam" id="PF00072">
    <property type="entry name" value="Response_reg"/>
    <property type="match status" value="1"/>
</dbReference>
<dbReference type="PROSITE" id="PS00622">
    <property type="entry name" value="HTH_LUXR_1"/>
    <property type="match status" value="1"/>
</dbReference>
<dbReference type="PANTHER" id="PTHR43214">
    <property type="entry name" value="TWO-COMPONENT RESPONSE REGULATOR"/>
    <property type="match status" value="1"/>
</dbReference>
<feature type="modified residue" description="4-aspartylphosphate" evidence="3">
    <location>
        <position position="55"/>
    </location>
</feature>
<reference evidence="7" key="1">
    <citation type="journal article" date="2019" name="Int. J. Syst. Evol. Microbiol.">
        <title>The Global Catalogue of Microorganisms (GCM) 10K type strain sequencing project: providing services to taxonomists for standard genome sequencing and annotation.</title>
        <authorList>
            <consortium name="The Broad Institute Genomics Platform"/>
            <consortium name="The Broad Institute Genome Sequencing Center for Infectious Disease"/>
            <person name="Wu L."/>
            <person name="Ma J."/>
        </authorList>
    </citation>
    <scope>NUCLEOTIDE SEQUENCE [LARGE SCALE GENOMIC DNA]</scope>
    <source>
        <strain evidence="7">CGMCC 1.10759</strain>
    </source>
</reference>
<dbReference type="InterPro" id="IPR011006">
    <property type="entry name" value="CheY-like_superfamily"/>
</dbReference>
<feature type="domain" description="HTH luxR-type" evidence="4">
    <location>
        <begin position="142"/>
        <end position="207"/>
    </location>
</feature>
<dbReference type="PRINTS" id="PR00038">
    <property type="entry name" value="HTHLUXR"/>
</dbReference>
<dbReference type="SUPFAM" id="SSF52172">
    <property type="entry name" value="CheY-like"/>
    <property type="match status" value="1"/>
</dbReference>
<dbReference type="RefSeq" id="WP_380604970.1">
    <property type="nucleotide sequence ID" value="NZ_JBHSDU010000015.1"/>
</dbReference>
<comment type="caution">
    <text evidence="6">The sequence shown here is derived from an EMBL/GenBank/DDBJ whole genome shotgun (WGS) entry which is preliminary data.</text>
</comment>
<dbReference type="PROSITE" id="PS50110">
    <property type="entry name" value="RESPONSE_REGULATORY"/>
    <property type="match status" value="1"/>
</dbReference>
<evidence type="ECO:0000313" key="7">
    <source>
        <dbReference type="Proteomes" id="UP001595904"/>
    </source>
</evidence>
<dbReference type="CDD" id="cd06170">
    <property type="entry name" value="LuxR_C_like"/>
    <property type="match status" value="1"/>
</dbReference>
<organism evidence="6 7">
    <name type="scientific">Steroidobacter flavus</name>
    <dbReference type="NCBI Taxonomy" id="1842136"/>
    <lineage>
        <taxon>Bacteria</taxon>
        <taxon>Pseudomonadati</taxon>
        <taxon>Pseudomonadota</taxon>
        <taxon>Gammaproteobacteria</taxon>
        <taxon>Steroidobacterales</taxon>
        <taxon>Steroidobacteraceae</taxon>
        <taxon>Steroidobacter</taxon>
    </lineage>
</organism>
<sequence>MSTSILIADDHAVVREGLRGLLRLEPEFVVVAEADDGESAVTLARQHRPDIVLLDLLMPGIGGVAATRGIKAASPESHIMILTSSNEDEHAFAAIEAGAQSFLLKSMRGEHLLQAIRSASAGESTLHSAIARRILTAMRQPQTGPFADLTERELQVLRSLAQGGSNAQIAAGLGISEKTVKVHLSNVMSKLQLSGRTQAVAFAWREGLMDDEP</sequence>
<dbReference type="InterPro" id="IPR016032">
    <property type="entry name" value="Sig_transdc_resp-reg_C-effctor"/>
</dbReference>
<feature type="domain" description="Response regulatory" evidence="5">
    <location>
        <begin position="4"/>
        <end position="120"/>
    </location>
</feature>
<dbReference type="PROSITE" id="PS50043">
    <property type="entry name" value="HTH_LUXR_2"/>
    <property type="match status" value="1"/>
</dbReference>